<reference evidence="1 2" key="1">
    <citation type="submission" date="2024-04" db="EMBL/GenBank/DDBJ databases">
        <authorList>
            <person name="Fracassetti M."/>
        </authorList>
    </citation>
    <scope>NUCLEOTIDE SEQUENCE [LARGE SCALE GENOMIC DNA]</scope>
</reference>
<protein>
    <submittedName>
        <fullName evidence="1">Uncharacterized protein</fullName>
    </submittedName>
</protein>
<dbReference type="Proteomes" id="UP001497516">
    <property type="component" value="Chromosome 4"/>
</dbReference>
<sequence>MVNTRWTRDRFCSILLRRRNWGWEINAAAAGGDEEELGGGDGCRGGGWLRRKELVVGGRTLAPPATKKNWGEEMDAEAAGGCEEEELVVGGRTKCYVNASRSIGWTSLIEQAAVGIIEASRWPVKFVSTIAI</sequence>
<organism evidence="1 2">
    <name type="scientific">Linum trigynum</name>
    <dbReference type="NCBI Taxonomy" id="586398"/>
    <lineage>
        <taxon>Eukaryota</taxon>
        <taxon>Viridiplantae</taxon>
        <taxon>Streptophyta</taxon>
        <taxon>Embryophyta</taxon>
        <taxon>Tracheophyta</taxon>
        <taxon>Spermatophyta</taxon>
        <taxon>Magnoliopsida</taxon>
        <taxon>eudicotyledons</taxon>
        <taxon>Gunneridae</taxon>
        <taxon>Pentapetalae</taxon>
        <taxon>rosids</taxon>
        <taxon>fabids</taxon>
        <taxon>Malpighiales</taxon>
        <taxon>Linaceae</taxon>
        <taxon>Linum</taxon>
    </lineage>
</organism>
<dbReference type="AlphaFoldDB" id="A0AAV2E483"/>
<name>A0AAV2E483_9ROSI</name>
<dbReference type="EMBL" id="OZ034817">
    <property type="protein sequence ID" value="CAL1380453.1"/>
    <property type="molecule type" value="Genomic_DNA"/>
</dbReference>
<gene>
    <name evidence="1" type="ORF">LTRI10_LOCUS21895</name>
</gene>
<evidence type="ECO:0000313" key="1">
    <source>
        <dbReference type="EMBL" id="CAL1380453.1"/>
    </source>
</evidence>
<keyword evidence="2" id="KW-1185">Reference proteome</keyword>
<accession>A0AAV2E483</accession>
<proteinExistence type="predicted"/>
<evidence type="ECO:0000313" key="2">
    <source>
        <dbReference type="Proteomes" id="UP001497516"/>
    </source>
</evidence>